<name>A0A8T0UJI4_PANVG</name>
<comment type="caution">
    <text evidence="1">The sequence shown here is derived from an EMBL/GenBank/DDBJ whole genome shotgun (WGS) entry which is preliminary data.</text>
</comment>
<keyword evidence="2" id="KW-1185">Reference proteome</keyword>
<evidence type="ECO:0000313" key="1">
    <source>
        <dbReference type="EMBL" id="KAG2624231.1"/>
    </source>
</evidence>
<dbReference type="Proteomes" id="UP000823388">
    <property type="component" value="Chromosome 3K"/>
</dbReference>
<dbReference type="EMBL" id="CM029041">
    <property type="protein sequence ID" value="KAG2624231.1"/>
    <property type="molecule type" value="Genomic_DNA"/>
</dbReference>
<dbReference type="AlphaFoldDB" id="A0A8T0UJI4"/>
<gene>
    <name evidence="1" type="ORF">PVAP13_3KG114327</name>
</gene>
<organism evidence="1 2">
    <name type="scientific">Panicum virgatum</name>
    <name type="common">Blackwell switchgrass</name>
    <dbReference type="NCBI Taxonomy" id="38727"/>
    <lineage>
        <taxon>Eukaryota</taxon>
        <taxon>Viridiplantae</taxon>
        <taxon>Streptophyta</taxon>
        <taxon>Embryophyta</taxon>
        <taxon>Tracheophyta</taxon>
        <taxon>Spermatophyta</taxon>
        <taxon>Magnoliopsida</taxon>
        <taxon>Liliopsida</taxon>
        <taxon>Poales</taxon>
        <taxon>Poaceae</taxon>
        <taxon>PACMAD clade</taxon>
        <taxon>Panicoideae</taxon>
        <taxon>Panicodae</taxon>
        <taxon>Paniceae</taxon>
        <taxon>Panicinae</taxon>
        <taxon>Panicum</taxon>
        <taxon>Panicum sect. Hiantes</taxon>
    </lineage>
</organism>
<sequence>MVKESLCVCFLTEPSLWLLSVPVLMIWGPLVLVGLHDPSQSDQKTSHGGGRRAENWRSFSSKVLAFSVPNATRLAAVPGTPHNHKYKKVHLQFTSSEFLESIKHHVGKSPSIRKRFHGLSKASFRSQGNGEIISELVVLRAESSAFVWLGDLEWSTLYRGRWRLWIPFTTTIRLICTQKYGMVKRRTWGWNQICHQVSATLAPFTRLLCPTLPPQTKE</sequence>
<accession>A0A8T0UJI4</accession>
<reference evidence="1" key="1">
    <citation type="submission" date="2020-05" db="EMBL/GenBank/DDBJ databases">
        <title>WGS assembly of Panicum virgatum.</title>
        <authorList>
            <person name="Lovell J.T."/>
            <person name="Jenkins J."/>
            <person name="Shu S."/>
            <person name="Juenger T.E."/>
            <person name="Schmutz J."/>
        </authorList>
    </citation>
    <scope>NUCLEOTIDE SEQUENCE</scope>
    <source>
        <strain evidence="1">AP13</strain>
    </source>
</reference>
<protein>
    <submittedName>
        <fullName evidence="1">Uncharacterized protein</fullName>
    </submittedName>
</protein>
<evidence type="ECO:0000313" key="2">
    <source>
        <dbReference type="Proteomes" id="UP000823388"/>
    </source>
</evidence>
<proteinExistence type="predicted"/>